<dbReference type="AlphaFoldDB" id="S7W933"/>
<keyword evidence="3" id="KW-1185">Reference proteome</keyword>
<dbReference type="InterPro" id="IPR011989">
    <property type="entry name" value="ARM-like"/>
</dbReference>
<name>S7W933_SPRLO</name>
<reference evidence="3" key="1">
    <citation type="journal article" date="2013" name="PLoS Genet.">
        <title>The genome of Spraguea lophii and the basis of host-microsporidian interactions.</title>
        <authorList>
            <person name="Campbell S.E."/>
            <person name="Williams T.A."/>
            <person name="Yousuf A."/>
            <person name="Soanes D.M."/>
            <person name="Paszkiewicz K.H."/>
            <person name="Williams B.A.P."/>
        </authorList>
    </citation>
    <scope>NUCLEOTIDE SEQUENCE [LARGE SCALE GENOMIC DNA]</scope>
    <source>
        <strain evidence="3">42_110</strain>
    </source>
</reference>
<sequence length="584" mass="69136">MTFFSVLGKLLTVMFFFESKGMQNKENKKDENVDNVFELSLKENMMINNISDELIKRNNLARTLKAKRRRSDISYTTMPNETLYGQNDSDDLDINITKRRRRSLYNLPTNFGLMNRTNEINEKHNNGNKKIEMKDLKSSINNHFNDNIFNENSNKGMNVVGQKISSLLLSFKHQETNYDMTPDDIYLMSKLQESENTGSLTNIEECILDSNISSNTIKAIIDYLKRMIKFPIKFGKEENEFRYYNQINNSNDYSSLIQSLNILNRTIDYHGKNITNINNVITENDISGFFEYTQHENVIVRILIRRIIESLFLKFNEAKENIEIALKNETVKYLERERNYRGIENILQLYSFIISNSQQCKDIFTFKQFILPLLKNTTIFLHQDDCLQLLKKYCSIEKIFAEELIKYLRKTFHHINTPSKVLFLRIVMDLIEECFVEIYPYENEICYFINYSMKNEHHLLIDTISPLFSSPHIISQLSNISKTFIKKVFFNIYRASKKYWYEAERSKILQIITILIFIDKDTFKECVVEYNKTQYKKKIEIKTIEEDMMVDCLGAQLIKNKNKFKNRKGSAIEMQPINNKEKKN</sequence>
<protein>
    <submittedName>
        <fullName evidence="2">Serine/threonine protein phosphatase 2A</fullName>
    </submittedName>
</protein>
<comment type="caution">
    <text evidence="2">The sequence shown here is derived from an EMBL/GenBank/DDBJ whole genome shotgun (WGS) entry which is preliminary data.</text>
</comment>
<dbReference type="SUPFAM" id="SSF48371">
    <property type="entry name" value="ARM repeat"/>
    <property type="match status" value="1"/>
</dbReference>
<organism evidence="2 3">
    <name type="scientific">Spraguea lophii (strain 42_110)</name>
    <name type="common">Microsporidian parasite</name>
    <dbReference type="NCBI Taxonomy" id="1358809"/>
    <lineage>
        <taxon>Eukaryota</taxon>
        <taxon>Fungi</taxon>
        <taxon>Fungi incertae sedis</taxon>
        <taxon>Microsporidia</taxon>
        <taxon>Spragueidae</taxon>
        <taxon>Spraguea</taxon>
    </lineage>
</organism>
<dbReference type="STRING" id="1358809.S7W933"/>
<dbReference type="HOGENOM" id="CLU_467058_0_0_1"/>
<dbReference type="InParanoid" id="S7W933"/>
<gene>
    <name evidence="2" type="ORF">SLOPH_1633</name>
</gene>
<dbReference type="Pfam" id="PF01603">
    <property type="entry name" value="B56"/>
    <property type="match status" value="1"/>
</dbReference>
<dbReference type="OMA" id="HYIDERF"/>
<dbReference type="GO" id="GO:0007165">
    <property type="term" value="P:signal transduction"/>
    <property type="evidence" value="ECO:0007669"/>
    <property type="project" value="InterPro"/>
</dbReference>
<dbReference type="InterPro" id="IPR016024">
    <property type="entry name" value="ARM-type_fold"/>
</dbReference>
<dbReference type="EMBL" id="ATCN01000275">
    <property type="protein sequence ID" value="EPR79386.1"/>
    <property type="molecule type" value="Genomic_DNA"/>
</dbReference>
<evidence type="ECO:0000313" key="3">
    <source>
        <dbReference type="Proteomes" id="UP000014978"/>
    </source>
</evidence>
<dbReference type="InterPro" id="IPR002554">
    <property type="entry name" value="PP2A_B56"/>
</dbReference>
<proteinExistence type="predicted"/>
<evidence type="ECO:0000256" key="1">
    <source>
        <dbReference type="SAM" id="SignalP"/>
    </source>
</evidence>
<dbReference type="VEuPathDB" id="MicrosporidiaDB:SLOPH_1633"/>
<evidence type="ECO:0000313" key="2">
    <source>
        <dbReference type="EMBL" id="EPR79386.1"/>
    </source>
</evidence>
<dbReference type="Proteomes" id="UP000014978">
    <property type="component" value="Unassembled WGS sequence"/>
</dbReference>
<dbReference type="GO" id="GO:0000159">
    <property type="term" value="C:protein phosphatase type 2A complex"/>
    <property type="evidence" value="ECO:0007669"/>
    <property type="project" value="InterPro"/>
</dbReference>
<accession>S7W933</accession>
<keyword evidence="1" id="KW-0732">Signal</keyword>
<feature type="chain" id="PRO_5004558831" evidence="1">
    <location>
        <begin position="22"/>
        <end position="584"/>
    </location>
</feature>
<dbReference type="Gene3D" id="1.25.10.10">
    <property type="entry name" value="Leucine-rich Repeat Variant"/>
    <property type="match status" value="1"/>
</dbReference>
<dbReference type="GO" id="GO:0019888">
    <property type="term" value="F:protein phosphatase regulator activity"/>
    <property type="evidence" value="ECO:0007669"/>
    <property type="project" value="InterPro"/>
</dbReference>
<dbReference type="OrthoDB" id="2187242at2759"/>
<feature type="signal peptide" evidence="1">
    <location>
        <begin position="1"/>
        <end position="21"/>
    </location>
</feature>